<gene>
    <name evidence="1" type="ORF">SEPCBS119000_000673</name>
</gene>
<sequence length="67" mass="7021">MPATDGLQPPLTPGERAVVKSYGGWTNTMHSFGLKAYDLDHIQEAKAIVSTMAAADQASASKGSKSK</sequence>
<protein>
    <submittedName>
        <fullName evidence="1">Uncharacterized protein</fullName>
    </submittedName>
</protein>
<evidence type="ECO:0000313" key="2">
    <source>
        <dbReference type="Proteomes" id="UP001642502"/>
    </source>
</evidence>
<comment type="caution">
    <text evidence="1">The sequence shown here is derived from an EMBL/GenBank/DDBJ whole genome shotgun (WGS) entry which is preliminary data.</text>
</comment>
<dbReference type="Proteomes" id="UP001642502">
    <property type="component" value="Unassembled WGS sequence"/>
</dbReference>
<name>A0ABP0D9B5_9PEZI</name>
<evidence type="ECO:0000313" key="1">
    <source>
        <dbReference type="EMBL" id="CAK7263800.1"/>
    </source>
</evidence>
<reference evidence="1 2" key="1">
    <citation type="submission" date="2024-01" db="EMBL/GenBank/DDBJ databases">
        <authorList>
            <person name="Allen C."/>
            <person name="Tagirdzhanova G."/>
        </authorList>
    </citation>
    <scope>NUCLEOTIDE SEQUENCE [LARGE SCALE GENOMIC DNA]</scope>
    <source>
        <strain evidence="1 2">CBS 119000</strain>
    </source>
</reference>
<accession>A0ABP0D9B5</accession>
<keyword evidence="2" id="KW-1185">Reference proteome</keyword>
<organism evidence="1 2">
    <name type="scientific">Sporothrix epigloea</name>
    <dbReference type="NCBI Taxonomy" id="1892477"/>
    <lineage>
        <taxon>Eukaryota</taxon>
        <taxon>Fungi</taxon>
        <taxon>Dikarya</taxon>
        <taxon>Ascomycota</taxon>
        <taxon>Pezizomycotina</taxon>
        <taxon>Sordariomycetes</taxon>
        <taxon>Sordariomycetidae</taxon>
        <taxon>Ophiostomatales</taxon>
        <taxon>Ophiostomataceae</taxon>
        <taxon>Sporothrix</taxon>
    </lineage>
</organism>
<proteinExistence type="predicted"/>
<dbReference type="EMBL" id="CAWUON010000004">
    <property type="protein sequence ID" value="CAK7263800.1"/>
    <property type="molecule type" value="Genomic_DNA"/>
</dbReference>